<dbReference type="EMBL" id="JAAGNZ010000012">
    <property type="protein sequence ID" value="NEU70918.1"/>
    <property type="molecule type" value="Genomic_DNA"/>
</dbReference>
<dbReference type="Proteomes" id="UP000477386">
    <property type="component" value="Unassembled WGS sequence"/>
</dbReference>
<name>A0A6M0IRI3_9BACT</name>
<evidence type="ECO:0000313" key="2">
    <source>
        <dbReference type="Proteomes" id="UP000477386"/>
    </source>
</evidence>
<keyword evidence="2" id="KW-1185">Reference proteome</keyword>
<protein>
    <submittedName>
        <fullName evidence="1">Uncharacterized protein</fullName>
    </submittedName>
</protein>
<gene>
    <name evidence="1" type="ORF">GK091_28900</name>
</gene>
<evidence type="ECO:0000313" key="1">
    <source>
        <dbReference type="EMBL" id="NEU70918.1"/>
    </source>
</evidence>
<reference evidence="1 2" key="1">
    <citation type="submission" date="2020-02" db="EMBL/GenBank/DDBJ databases">
        <title>Draft genome sequence of two Spirosoma agri KCTC 52727 and Spirosoma terrae KCTC 52035.</title>
        <authorList>
            <person name="Rojas J."/>
            <person name="Ambika Manirajan B."/>
            <person name="Ratering S."/>
            <person name="Suarez C."/>
            <person name="Schnell S."/>
        </authorList>
    </citation>
    <scope>NUCLEOTIDE SEQUENCE [LARGE SCALE GENOMIC DNA]</scope>
    <source>
        <strain evidence="1 2">KCTC 52727</strain>
    </source>
</reference>
<dbReference type="RefSeq" id="WP_164044232.1">
    <property type="nucleotide sequence ID" value="NZ_JAAGNZ010000012.1"/>
</dbReference>
<dbReference type="AlphaFoldDB" id="A0A6M0IRI3"/>
<comment type="caution">
    <text evidence="1">The sequence shown here is derived from an EMBL/GenBank/DDBJ whole genome shotgun (WGS) entry which is preliminary data.</text>
</comment>
<sequence length="84" mass="9697">MAKERLGLKNTLGLSPKVEVRKSEIDVEHTEKAVKEIHSTKEETKRVTVDMPTDLFKAMKIKILGEQTARDYILNLVRNDLNKY</sequence>
<organism evidence="1 2">
    <name type="scientific">Spirosoma agri</name>
    <dbReference type="NCBI Taxonomy" id="1987381"/>
    <lineage>
        <taxon>Bacteria</taxon>
        <taxon>Pseudomonadati</taxon>
        <taxon>Bacteroidota</taxon>
        <taxon>Cytophagia</taxon>
        <taxon>Cytophagales</taxon>
        <taxon>Cytophagaceae</taxon>
        <taxon>Spirosoma</taxon>
    </lineage>
</organism>
<proteinExistence type="predicted"/>
<accession>A0A6M0IRI3</accession>